<protein>
    <submittedName>
        <fullName evidence="1">Uncharacterized protein</fullName>
    </submittedName>
</protein>
<proteinExistence type="predicted"/>
<comment type="caution">
    <text evidence="1">The sequence shown here is derived from an EMBL/GenBank/DDBJ whole genome shotgun (WGS) entry which is preliminary data.</text>
</comment>
<evidence type="ECO:0000313" key="2">
    <source>
        <dbReference type="Proteomes" id="UP000234275"/>
    </source>
</evidence>
<dbReference type="STRING" id="1392250.A0A2I2FS10"/>
<accession>A0A2I2FS10</accession>
<dbReference type="EMBL" id="MSFO01000011">
    <property type="protein sequence ID" value="PLB43420.1"/>
    <property type="molecule type" value="Genomic_DNA"/>
</dbReference>
<dbReference type="GeneID" id="36561561"/>
<name>A0A2I2FS10_9EURO</name>
<dbReference type="RefSeq" id="XP_024698722.1">
    <property type="nucleotide sequence ID" value="XM_024853863.1"/>
</dbReference>
<organism evidence="1 2">
    <name type="scientific">Aspergillus steynii IBT 23096</name>
    <dbReference type="NCBI Taxonomy" id="1392250"/>
    <lineage>
        <taxon>Eukaryota</taxon>
        <taxon>Fungi</taxon>
        <taxon>Dikarya</taxon>
        <taxon>Ascomycota</taxon>
        <taxon>Pezizomycotina</taxon>
        <taxon>Eurotiomycetes</taxon>
        <taxon>Eurotiomycetidae</taxon>
        <taxon>Eurotiales</taxon>
        <taxon>Aspergillaceae</taxon>
        <taxon>Aspergillus</taxon>
        <taxon>Aspergillus subgen. Circumdati</taxon>
    </lineage>
</organism>
<gene>
    <name evidence="1" type="ORF">P170DRAFT_481367</name>
</gene>
<keyword evidence="2" id="KW-1185">Reference proteome</keyword>
<dbReference type="AlphaFoldDB" id="A0A2I2FS10"/>
<evidence type="ECO:0000313" key="1">
    <source>
        <dbReference type="EMBL" id="PLB43420.1"/>
    </source>
</evidence>
<dbReference type="Proteomes" id="UP000234275">
    <property type="component" value="Unassembled WGS sequence"/>
</dbReference>
<reference evidence="1 2" key="1">
    <citation type="submission" date="2016-12" db="EMBL/GenBank/DDBJ databases">
        <title>The genomes of Aspergillus section Nigri reveals drivers in fungal speciation.</title>
        <authorList>
            <consortium name="DOE Joint Genome Institute"/>
            <person name="Vesth T.C."/>
            <person name="Nybo J."/>
            <person name="Theobald S."/>
            <person name="Brandl J."/>
            <person name="Frisvad J.C."/>
            <person name="Nielsen K.F."/>
            <person name="Lyhne E.K."/>
            <person name="Kogle M.E."/>
            <person name="Kuo A."/>
            <person name="Riley R."/>
            <person name="Clum A."/>
            <person name="Nolan M."/>
            <person name="Lipzen A."/>
            <person name="Salamov A."/>
            <person name="Henrissat B."/>
            <person name="Wiebenga A."/>
            <person name="De Vries R.P."/>
            <person name="Grigoriev I.V."/>
            <person name="Mortensen U.H."/>
            <person name="Andersen M.R."/>
            <person name="Baker S.E."/>
        </authorList>
    </citation>
    <scope>NUCLEOTIDE SEQUENCE [LARGE SCALE GENOMIC DNA]</scope>
    <source>
        <strain evidence="1 2">IBT 23096</strain>
    </source>
</reference>
<dbReference type="VEuPathDB" id="FungiDB:P170DRAFT_481367"/>
<sequence length="160" mass="17668">MTRYLFQALNGSPLEFSFPVLISQIGSIPQQSLRESEVKDLSRAQEKHFLVLLWQSSTCIHPVISEADFRAYYESLWASSTPSDQDGRIPSVLVNTTLFVNTFGHSGTDGVGADRGRLAGLGGQCPSRLPSVNWSGLRTTRPGYHHAAYRCDLPYCISFG</sequence>